<gene>
    <name evidence="1" type="ordered locus">VIBHAR_04929</name>
</gene>
<organism evidence="1 2">
    <name type="scientific">Vibrio campbellii (strain ATCC BAA-1116)</name>
    <dbReference type="NCBI Taxonomy" id="2902295"/>
    <lineage>
        <taxon>Bacteria</taxon>
        <taxon>Pseudomonadati</taxon>
        <taxon>Pseudomonadota</taxon>
        <taxon>Gammaproteobacteria</taxon>
        <taxon>Vibrionales</taxon>
        <taxon>Vibrionaceae</taxon>
        <taxon>Vibrio</taxon>
    </lineage>
</organism>
<name>A7N2Y3_VIBC1</name>
<protein>
    <recommendedName>
        <fullName evidence="3">Amidohydrolase</fullName>
    </recommendedName>
</protein>
<dbReference type="PATRIC" id="fig|338187.25.peg.5265"/>
<evidence type="ECO:0008006" key="3">
    <source>
        <dbReference type="Google" id="ProtNLM"/>
    </source>
</evidence>
<evidence type="ECO:0000313" key="1">
    <source>
        <dbReference type="EMBL" id="ABU72837.1"/>
    </source>
</evidence>
<proteinExistence type="predicted"/>
<sequence>MHSSTPIDPNQLSSELIQNMMEWRQHLHRFPECGFDVDMTADFIANKLQNFGIEVVRNIGKTGLYRINLKMQA</sequence>
<dbReference type="KEGG" id="vha:VIBHAR_04929"/>
<accession>A7N2Y3</accession>
<reference evidence="1 2" key="1">
    <citation type="submission" date="2007-08" db="EMBL/GenBank/DDBJ databases">
        <authorList>
            <consortium name="The Vibrio harveyi Genome Sequencing Project"/>
            <person name="Bassler B."/>
            <person name="Clifton S.W."/>
            <person name="Fulton L."/>
            <person name="Delehaunty K."/>
            <person name="Fronick C."/>
            <person name="Harrison M."/>
            <person name="Markivic C."/>
            <person name="Fulton R."/>
            <person name="Tin-Wollam A.-M."/>
            <person name="Shah N."/>
            <person name="Pepin K."/>
            <person name="Nash W."/>
            <person name="Thiruvilangam P."/>
            <person name="Bhonagiri V."/>
            <person name="Waters C."/>
            <person name="Tu K.C."/>
            <person name="Irgon J."/>
            <person name="Wilson R.K."/>
        </authorList>
    </citation>
    <scope>NUCLEOTIDE SEQUENCE [LARGE SCALE GENOMIC DNA]</scope>
    <source>
        <strain evidence="2">ATCC BAA-1116 / BB120</strain>
    </source>
</reference>
<evidence type="ECO:0000313" key="2">
    <source>
        <dbReference type="Proteomes" id="UP000008152"/>
    </source>
</evidence>
<dbReference type="AlphaFoldDB" id="A7N2Y3"/>
<dbReference type="EMBL" id="CP000790">
    <property type="protein sequence ID" value="ABU72837.1"/>
    <property type="molecule type" value="Genomic_DNA"/>
</dbReference>
<dbReference type="SUPFAM" id="SSF53187">
    <property type="entry name" value="Zn-dependent exopeptidases"/>
    <property type="match status" value="1"/>
</dbReference>
<dbReference type="Proteomes" id="UP000008152">
    <property type="component" value="Chromosome II"/>
</dbReference>
<dbReference type="Gene3D" id="3.40.630.10">
    <property type="entry name" value="Zn peptidases"/>
    <property type="match status" value="1"/>
</dbReference>